<reference evidence="1" key="1">
    <citation type="submission" date="2018-04" db="EMBL/GenBank/DDBJ databases">
        <title>Whole genome sequencing of Hypsizygus marmoreus.</title>
        <authorList>
            <person name="Choi I.-G."/>
            <person name="Min B."/>
            <person name="Kim J.-G."/>
            <person name="Kim S."/>
            <person name="Oh Y.-L."/>
            <person name="Kong W.-S."/>
            <person name="Park H."/>
            <person name="Jeong J."/>
            <person name="Song E.-S."/>
        </authorList>
    </citation>
    <scope>NUCLEOTIDE SEQUENCE [LARGE SCALE GENOMIC DNA]</scope>
    <source>
        <strain evidence="1">51987-8</strain>
    </source>
</reference>
<dbReference type="Proteomes" id="UP000076154">
    <property type="component" value="Unassembled WGS sequence"/>
</dbReference>
<evidence type="ECO:0000313" key="2">
    <source>
        <dbReference type="Proteomes" id="UP000076154"/>
    </source>
</evidence>
<gene>
    <name evidence="1" type="ORF">Hypma_004954</name>
</gene>
<dbReference type="EMBL" id="LUEZ02000021">
    <property type="protein sequence ID" value="RDB26913.1"/>
    <property type="molecule type" value="Genomic_DNA"/>
</dbReference>
<sequence>MEIVLTTSSVPPELHPLPFPSLPSPPPPIRTYPLSFTTAPNPVVRTCKSTRNPHSRTRTPALHTKRPLRARIRYSVFGAVAQENGMCRIYAVLAWGFGPRRGVDERPSVVYKKRWGLTGFDIFSFSFPFPFLLPFPLLLISSSSKHPPPAAHDEQRVLHGMCAPNVVMRTPTSSTKPFPEQWNPPQFRKSRTRRSRTLVSRCKYSEILPPAGSGNRFSPSETVPSTLVGGGNRRAIYAPVTRSSTRMVTSSGVGLRGRAKQGGRRYVWFLEFDLISR</sequence>
<accession>A0A369K4Y6</accession>
<organism evidence="1 2">
    <name type="scientific">Hypsizygus marmoreus</name>
    <name type="common">White beech mushroom</name>
    <name type="synonym">Agaricus marmoreus</name>
    <dbReference type="NCBI Taxonomy" id="39966"/>
    <lineage>
        <taxon>Eukaryota</taxon>
        <taxon>Fungi</taxon>
        <taxon>Dikarya</taxon>
        <taxon>Basidiomycota</taxon>
        <taxon>Agaricomycotina</taxon>
        <taxon>Agaricomycetes</taxon>
        <taxon>Agaricomycetidae</taxon>
        <taxon>Agaricales</taxon>
        <taxon>Tricholomatineae</taxon>
        <taxon>Lyophyllaceae</taxon>
        <taxon>Hypsizygus</taxon>
    </lineage>
</organism>
<comment type="caution">
    <text evidence="1">The sequence shown here is derived from an EMBL/GenBank/DDBJ whole genome shotgun (WGS) entry which is preliminary data.</text>
</comment>
<dbReference type="AlphaFoldDB" id="A0A369K4Y6"/>
<name>A0A369K4Y6_HYPMA</name>
<protein>
    <submittedName>
        <fullName evidence="1">Uncharacterized protein</fullName>
    </submittedName>
</protein>
<keyword evidence="2" id="KW-1185">Reference proteome</keyword>
<dbReference type="InParanoid" id="A0A369K4Y6"/>
<proteinExistence type="predicted"/>
<evidence type="ECO:0000313" key="1">
    <source>
        <dbReference type="EMBL" id="RDB26913.1"/>
    </source>
</evidence>